<dbReference type="EMBL" id="KQ976409">
    <property type="protein sequence ID" value="KYM90891.1"/>
    <property type="molecule type" value="Genomic_DNA"/>
</dbReference>
<organism evidence="2 3">
    <name type="scientific">Atta colombica</name>
    <dbReference type="NCBI Taxonomy" id="520822"/>
    <lineage>
        <taxon>Eukaryota</taxon>
        <taxon>Metazoa</taxon>
        <taxon>Ecdysozoa</taxon>
        <taxon>Arthropoda</taxon>
        <taxon>Hexapoda</taxon>
        <taxon>Insecta</taxon>
        <taxon>Pterygota</taxon>
        <taxon>Neoptera</taxon>
        <taxon>Endopterygota</taxon>
        <taxon>Hymenoptera</taxon>
        <taxon>Apocrita</taxon>
        <taxon>Aculeata</taxon>
        <taxon>Formicoidea</taxon>
        <taxon>Formicidae</taxon>
        <taxon>Myrmicinae</taxon>
        <taxon>Atta</taxon>
    </lineage>
</organism>
<keyword evidence="3" id="KW-1185">Reference proteome</keyword>
<protein>
    <submittedName>
        <fullName evidence="2">Uncharacterized protein</fullName>
    </submittedName>
</protein>
<accession>A0A195BUM0</accession>
<gene>
    <name evidence="2" type="ORF">ALC53_01657</name>
</gene>
<dbReference type="AlphaFoldDB" id="A0A195BUM0"/>
<feature type="region of interest" description="Disordered" evidence="1">
    <location>
        <begin position="1"/>
        <end position="20"/>
    </location>
</feature>
<evidence type="ECO:0000256" key="1">
    <source>
        <dbReference type="SAM" id="MobiDB-lite"/>
    </source>
</evidence>
<evidence type="ECO:0000313" key="3">
    <source>
        <dbReference type="Proteomes" id="UP000078540"/>
    </source>
</evidence>
<name>A0A195BUM0_9HYME</name>
<evidence type="ECO:0000313" key="2">
    <source>
        <dbReference type="EMBL" id="KYM90891.1"/>
    </source>
</evidence>
<feature type="compositionally biased region" description="Basic and acidic residues" evidence="1">
    <location>
        <begin position="39"/>
        <end position="55"/>
    </location>
</feature>
<feature type="region of interest" description="Disordered" evidence="1">
    <location>
        <begin position="31"/>
        <end position="55"/>
    </location>
</feature>
<reference evidence="2 3" key="1">
    <citation type="submission" date="2015-09" db="EMBL/GenBank/DDBJ databases">
        <title>Atta colombica WGS genome.</title>
        <authorList>
            <person name="Nygaard S."/>
            <person name="Hu H."/>
            <person name="Boomsma J."/>
            <person name="Zhang G."/>
        </authorList>
    </citation>
    <scope>NUCLEOTIDE SEQUENCE [LARGE SCALE GENOMIC DNA]</scope>
    <source>
        <strain evidence="2">Treedump-2</strain>
        <tissue evidence="2">Whole body</tissue>
    </source>
</reference>
<proteinExistence type="predicted"/>
<dbReference type="Proteomes" id="UP000078540">
    <property type="component" value="Unassembled WGS sequence"/>
</dbReference>
<sequence length="55" mass="6657">MDCLVGMMQEDAQAPRTRTRDTIYQARVEIRHKRKKKAGQKEDQFISVFEHRHER</sequence>